<accession>A0A060JEI5</accession>
<feature type="transmembrane region" description="Helical" evidence="6">
    <location>
        <begin position="324"/>
        <end position="340"/>
    </location>
</feature>
<dbReference type="Pfam" id="PF01566">
    <property type="entry name" value="Nramp"/>
    <property type="match status" value="1"/>
</dbReference>
<keyword evidence="5 6" id="KW-0472">Membrane</keyword>
<dbReference type="PANTHER" id="PTHR11706:SF33">
    <property type="entry name" value="NATURAL RESISTANCE-ASSOCIATED MACROPHAGE PROTEIN 2"/>
    <property type="match status" value="1"/>
</dbReference>
<feature type="transmembrane region" description="Helical" evidence="6">
    <location>
        <begin position="91"/>
        <end position="119"/>
    </location>
</feature>
<keyword evidence="3 6" id="KW-0812">Transmembrane</keyword>
<dbReference type="NCBIfam" id="NF037982">
    <property type="entry name" value="Nramp_1"/>
    <property type="match status" value="1"/>
</dbReference>
<feature type="transmembrane region" description="Helical" evidence="6">
    <location>
        <begin position="46"/>
        <end position="70"/>
    </location>
</feature>
<evidence type="ECO:0000256" key="3">
    <source>
        <dbReference type="ARBA" id="ARBA00022692"/>
    </source>
</evidence>
<gene>
    <name evidence="7" type="ORF">Rhola_00001750</name>
</gene>
<dbReference type="GO" id="GO:0034755">
    <property type="term" value="P:iron ion transmembrane transport"/>
    <property type="evidence" value="ECO:0007669"/>
    <property type="project" value="TreeGrafter"/>
</dbReference>
<dbReference type="GO" id="GO:0005384">
    <property type="term" value="F:manganese ion transmembrane transporter activity"/>
    <property type="evidence" value="ECO:0007669"/>
    <property type="project" value="TreeGrafter"/>
</dbReference>
<keyword evidence="2" id="KW-0813">Transport</keyword>
<dbReference type="Proteomes" id="UP000067708">
    <property type="component" value="Chromosome"/>
</dbReference>
<feature type="transmembrane region" description="Helical" evidence="6">
    <location>
        <begin position="194"/>
        <end position="216"/>
    </location>
</feature>
<protein>
    <submittedName>
        <fullName evidence="7">Mn2+ and Fe2+ transporters of the NRAMP family</fullName>
    </submittedName>
</protein>
<dbReference type="STRING" id="529884.Rhola_00001750"/>
<evidence type="ECO:0000256" key="6">
    <source>
        <dbReference type="SAM" id="Phobius"/>
    </source>
</evidence>
<dbReference type="AlphaFoldDB" id="A0A060JEI5"/>
<dbReference type="HOGENOM" id="CLU_020088_2_0_11"/>
<organism evidence="7 8">
    <name type="scientific">Rhodoluna lacicola</name>
    <dbReference type="NCBI Taxonomy" id="529884"/>
    <lineage>
        <taxon>Bacteria</taxon>
        <taxon>Bacillati</taxon>
        <taxon>Actinomycetota</taxon>
        <taxon>Actinomycetes</taxon>
        <taxon>Micrococcales</taxon>
        <taxon>Microbacteriaceae</taxon>
        <taxon>Luna cluster</taxon>
        <taxon>Luna-1 subcluster</taxon>
        <taxon>Rhodoluna</taxon>
    </lineage>
</organism>
<feature type="transmembrane region" description="Helical" evidence="6">
    <location>
        <begin position="125"/>
        <end position="142"/>
    </location>
</feature>
<evidence type="ECO:0000313" key="8">
    <source>
        <dbReference type="Proteomes" id="UP000067708"/>
    </source>
</evidence>
<dbReference type="PANTHER" id="PTHR11706">
    <property type="entry name" value="SOLUTE CARRIER PROTEIN FAMILY 11 MEMBER"/>
    <property type="match status" value="1"/>
</dbReference>
<evidence type="ECO:0000256" key="4">
    <source>
        <dbReference type="ARBA" id="ARBA00022989"/>
    </source>
</evidence>
<feature type="transmembrane region" description="Helical" evidence="6">
    <location>
        <begin position="386"/>
        <end position="404"/>
    </location>
</feature>
<reference evidence="7 8" key="1">
    <citation type="journal article" date="2014" name="Int. J. Syst. Evol. Microbiol.">
        <title>Rhodoluna lacicola gen. nov., sp. nov., a planktonic freshwater bacterium with stream-lined genome.</title>
        <authorList>
            <person name="Hahn M."/>
            <person name="Schmidt J."/>
            <person name="Taipale S.J."/>
            <person name="Doolittle W.F."/>
            <person name="Koll U."/>
        </authorList>
    </citation>
    <scope>NUCLEOTIDE SEQUENCE [LARGE SCALE GENOMIC DNA]</scope>
    <source>
        <strain evidence="7 8">MWH-Ta8</strain>
    </source>
</reference>
<dbReference type="InterPro" id="IPR001046">
    <property type="entry name" value="NRAMP_fam"/>
</dbReference>
<evidence type="ECO:0000256" key="5">
    <source>
        <dbReference type="ARBA" id="ARBA00023136"/>
    </source>
</evidence>
<dbReference type="eggNOG" id="COG1914">
    <property type="taxonomic scope" value="Bacteria"/>
</dbReference>
<keyword evidence="8" id="KW-1185">Reference proteome</keyword>
<sequence length="407" mass="42445">MTGTSNRSFPKAGLAFVGPALATGVAYIDPGNVATNLTGGARFGYALIWVIVFANIGAWLVQYLSAKLAIASGKSMAELLGSAIKKRWLRLLYWLQAEAMILATELAEIVGGAIALHLLFGLNPIFGAVIVGAAAFLILSLARQEKVGIFIAVVVGLMAVTIIGFVSSLFTSQIDAAALALGLVPQISERDELFLALGILGATIMPHAIYVHSALTAERFGKAKDDEKRRLLKWTRLDVSVAMGIAGIANIGILLVGAVTVAGDVEEVTIDSAVAHISEFHGQIFGTMFAIGLLASSLASSAVGGYAGASVMSGLTNLKVSARVRRLISIVPSVLILALVPDSTAVLVISQIALAFGLPLALGPLVWLTGQSKLMGKYVNRLRTKLLAGLLLAILVGLNAWSLLPIA</sequence>
<proteinExistence type="predicted"/>
<feature type="transmembrane region" description="Helical" evidence="6">
    <location>
        <begin position="237"/>
        <end position="263"/>
    </location>
</feature>
<dbReference type="PRINTS" id="PR00447">
    <property type="entry name" value="NATRESASSCMP"/>
</dbReference>
<evidence type="ECO:0000256" key="1">
    <source>
        <dbReference type="ARBA" id="ARBA00004141"/>
    </source>
</evidence>
<dbReference type="EMBL" id="CP007490">
    <property type="protein sequence ID" value="AIC47002.1"/>
    <property type="molecule type" value="Genomic_DNA"/>
</dbReference>
<dbReference type="GO" id="GO:0005886">
    <property type="term" value="C:plasma membrane"/>
    <property type="evidence" value="ECO:0007669"/>
    <property type="project" value="TreeGrafter"/>
</dbReference>
<feature type="transmembrane region" description="Helical" evidence="6">
    <location>
        <begin position="149"/>
        <end position="174"/>
    </location>
</feature>
<dbReference type="PATRIC" id="fig|529884.3.peg.165"/>
<evidence type="ECO:0000256" key="2">
    <source>
        <dbReference type="ARBA" id="ARBA00022448"/>
    </source>
</evidence>
<dbReference type="GO" id="GO:0015086">
    <property type="term" value="F:cadmium ion transmembrane transporter activity"/>
    <property type="evidence" value="ECO:0007669"/>
    <property type="project" value="TreeGrafter"/>
</dbReference>
<feature type="transmembrane region" description="Helical" evidence="6">
    <location>
        <begin position="283"/>
        <end position="312"/>
    </location>
</feature>
<comment type="subcellular location">
    <subcellularLocation>
        <location evidence="1">Membrane</location>
        <topology evidence="1">Multi-pass membrane protein</topology>
    </subcellularLocation>
</comment>
<feature type="transmembrane region" description="Helical" evidence="6">
    <location>
        <begin position="346"/>
        <end position="366"/>
    </location>
</feature>
<keyword evidence="4 6" id="KW-1133">Transmembrane helix</keyword>
<dbReference type="KEGG" id="rla:Rhola_00001750"/>
<name>A0A060JEI5_9MICO</name>
<evidence type="ECO:0000313" key="7">
    <source>
        <dbReference type="EMBL" id="AIC47002.1"/>
    </source>
</evidence>